<organism evidence="1 2">
    <name type="scientific">Acetitomaculum ruminis DSM 5522</name>
    <dbReference type="NCBI Taxonomy" id="1120918"/>
    <lineage>
        <taxon>Bacteria</taxon>
        <taxon>Bacillati</taxon>
        <taxon>Bacillota</taxon>
        <taxon>Clostridia</taxon>
        <taxon>Lachnospirales</taxon>
        <taxon>Lachnospiraceae</taxon>
        <taxon>Acetitomaculum</taxon>
    </lineage>
</organism>
<evidence type="ECO:0000313" key="2">
    <source>
        <dbReference type="Proteomes" id="UP000198838"/>
    </source>
</evidence>
<dbReference type="AlphaFoldDB" id="A0A1I1AW02"/>
<dbReference type="EMBL" id="FOJY01000041">
    <property type="protein sequence ID" value="SFB40483.1"/>
    <property type="molecule type" value="Genomic_DNA"/>
</dbReference>
<accession>A0A1I1AW02</accession>
<name>A0A1I1AW02_9FIRM</name>
<reference evidence="1 2" key="1">
    <citation type="submission" date="2016-10" db="EMBL/GenBank/DDBJ databases">
        <authorList>
            <person name="de Groot N.N."/>
        </authorList>
    </citation>
    <scope>NUCLEOTIDE SEQUENCE [LARGE SCALE GENOMIC DNA]</scope>
    <source>
        <strain evidence="1 2">DSM 5522</strain>
    </source>
</reference>
<evidence type="ECO:0000313" key="1">
    <source>
        <dbReference type="EMBL" id="SFB40483.1"/>
    </source>
</evidence>
<gene>
    <name evidence="1" type="ORF">SAMN05216249_1411</name>
</gene>
<protein>
    <submittedName>
        <fullName evidence="1">Uncharacterized protein</fullName>
    </submittedName>
</protein>
<keyword evidence="2" id="KW-1185">Reference proteome</keyword>
<proteinExistence type="predicted"/>
<dbReference type="Proteomes" id="UP000198838">
    <property type="component" value="Unassembled WGS sequence"/>
</dbReference>
<feature type="non-terminal residue" evidence="1">
    <location>
        <position position="1"/>
    </location>
</feature>
<sequence>GALTPSDTSKLIPPLKAYAFEAGDCLHCVQNVLF</sequence>